<evidence type="ECO:0000256" key="1">
    <source>
        <dbReference type="SAM" id="Phobius"/>
    </source>
</evidence>
<proteinExistence type="predicted"/>
<feature type="transmembrane region" description="Helical" evidence="1">
    <location>
        <begin position="255"/>
        <end position="277"/>
    </location>
</feature>
<accession>A0AA88GFF1</accession>
<dbReference type="Proteomes" id="UP000816034">
    <property type="component" value="Unassembled WGS sequence"/>
</dbReference>
<dbReference type="RefSeq" id="XP_044545631.1">
    <property type="nucleotide sequence ID" value="XM_044698597.1"/>
</dbReference>
<reference evidence="2 3" key="1">
    <citation type="journal article" date="2018" name="BMC Genomics">
        <title>The genome of Naegleria lovaniensis, the basis for a comparative approach to unravel pathogenicity factors of the human pathogenic amoeba N. fowleri.</title>
        <authorList>
            <person name="Liechti N."/>
            <person name="Schurch N."/>
            <person name="Bruggmann R."/>
            <person name="Wittwer M."/>
        </authorList>
    </citation>
    <scope>NUCLEOTIDE SEQUENCE [LARGE SCALE GENOMIC DNA]</scope>
    <source>
        <strain evidence="2 3">ATCC 30569</strain>
    </source>
</reference>
<keyword evidence="3" id="KW-1185">Reference proteome</keyword>
<feature type="transmembrane region" description="Helical" evidence="1">
    <location>
        <begin position="93"/>
        <end position="116"/>
    </location>
</feature>
<feature type="transmembrane region" description="Helical" evidence="1">
    <location>
        <begin position="283"/>
        <end position="307"/>
    </location>
</feature>
<dbReference type="AlphaFoldDB" id="A0AA88GFF1"/>
<keyword evidence="1" id="KW-0472">Membrane</keyword>
<feature type="transmembrane region" description="Helical" evidence="1">
    <location>
        <begin position="372"/>
        <end position="399"/>
    </location>
</feature>
<protein>
    <submittedName>
        <fullName evidence="2">Uncharacterized protein</fullName>
    </submittedName>
</protein>
<name>A0AA88GFF1_NAELO</name>
<evidence type="ECO:0000313" key="2">
    <source>
        <dbReference type="EMBL" id="KAG2378369.1"/>
    </source>
</evidence>
<keyword evidence="1" id="KW-0812">Transmembrane</keyword>
<evidence type="ECO:0000313" key="3">
    <source>
        <dbReference type="Proteomes" id="UP000816034"/>
    </source>
</evidence>
<keyword evidence="1" id="KW-1133">Transmembrane helix</keyword>
<comment type="caution">
    <text evidence="2">The sequence shown here is derived from an EMBL/GenBank/DDBJ whole genome shotgun (WGS) entry which is preliminary data.</text>
</comment>
<feature type="transmembrane region" description="Helical" evidence="1">
    <location>
        <begin position="216"/>
        <end position="234"/>
    </location>
</feature>
<dbReference type="GeneID" id="68100966"/>
<dbReference type="EMBL" id="PYSW02000034">
    <property type="protein sequence ID" value="KAG2378369.1"/>
    <property type="molecule type" value="Genomic_DNA"/>
</dbReference>
<sequence length="478" mass="55513">MALLEWVWKSPLLQHVNSVVGMVMKDYNVIHLKYEDDVAVADWHGHYGFRVGFPFMSSGYQFLAQQQNSSNNDPGNTNSTLSVSTVMDHFPPWLSLFTLIIIVIFFAICCLQTCVLNRRKKSSTRRLQSFKWKYWTRYICCCCYDSQSQVIPWNIPLQFSFQFLIAFFIGTLHRFFLQYFFESTYEYTCFHFLDTIVNKMRRTCPLINVVDVSTAVVVKSTYLLLLVFWLELTFNASYYYNPQMCKRFERVTRRIYWAFIGVYFFGASIGFLAFTIARSNISYFLTSITLIFDISIPILFIIFGGVLRRLTTRSKVSFPVLIQKHLKRVSIISIILGCYLLLLPAVRISVLVLKNVVYASNGYNAVSSIVEVTVSILFFFLPSVVIFGIVIAPTSISFLHNAINDRNARARAYKTKWKELETKNINSPSKFYQQDPTLFDHRESLDHGHYLQSGALSVYQEISLEQDIPSNNQQQKRY</sequence>
<feature type="transmembrane region" description="Helical" evidence="1">
    <location>
        <begin position="328"/>
        <end position="352"/>
    </location>
</feature>
<feature type="transmembrane region" description="Helical" evidence="1">
    <location>
        <begin position="161"/>
        <end position="181"/>
    </location>
</feature>
<organism evidence="2 3">
    <name type="scientific">Naegleria lovaniensis</name>
    <name type="common">Amoeba</name>
    <dbReference type="NCBI Taxonomy" id="51637"/>
    <lineage>
        <taxon>Eukaryota</taxon>
        <taxon>Discoba</taxon>
        <taxon>Heterolobosea</taxon>
        <taxon>Tetramitia</taxon>
        <taxon>Eutetramitia</taxon>
        <taxon>Vahlkampfiidae</taxon>
        <taxon>Naegleria</taxon>
    </lineage>
</organism>
<gene>
    <name evidence="2" type="ORF">C9374_008512</name>
</gene>